<dbReference type="Pfam" id="PF03476">
    <property type="entry name" value="MOSC_N"/>
    <property type="match status" value="1"/>
</dbReference>
<dbReference type="Proteomes" id="UP001589775">
    <property type="component" value="Unassembled WGS sequence"/>
</dbReference>
<evidence type="ECO:0000313" key="3">
    <source>
        <dbReference type="Proteomes" id="UP001589775"/>
    </source>
</evidence>
<dbReference type="InterPro" id="IPR005303">
    <property type="entry name" value="MOCOS_middle"/>
</dbReference>
<evidence type="ECO:0000259" key="1">
    <source>
        <dbReference type="PROSITE" id="PS51340"/>
    </source>
</evidence>
<protein>
    <submittedName>
        <fullName evidence="2">MOSC domain-containing protein</fullName>
    </submittedName>
</protein>
<keyword evidence="3" id="KW-1185">Reference proteome</keyword>
<dbReference type="RefSeq" id="WP_378389345.1">
    <property type="nucleotide sequence ID" value="NZ_JBHLWM010000005.1"/>
</dbReference>
<dbReference type="InterPro" id="IPR005302">
    <property type="entry name" value="MoCF_Sase_C"/>
</dbReference>
<dbReference type="PROSITE" id="PS51340">
    <property type="entry name" value="MOSC"/>
    <property type="match status" value="1"/>
</dbReference>
<dbReference type="PANTHER" id="PTHR14237:SF19">
    <property type="entry name" value="MITOCHONDRIAL AMIDOXIME REDUCING COMPONENT 1"/>
    <property type="match status" value="1"/>
</dbReference>
<accession>A0ABV6EUR8</accession>
<feature type="domain" description="MOSC" evidence="1">
    <location>
        <begin position="119"/>
        <end position="265"/>
    </location>
</feature>
<dbReference type="SUPFAM" id="SSF141673">
    <property type="entry name" value="MOSC N-terminal domain-like"/>
    <property type="match status" value="1"/>
</dbReference>
<dbReference type="SUPFAM" id="SSF50800">
    <property type="entry name" value="PK beta-barrel domain-like"/>
    <property type="match status" value="1"/>
</dbReference>
<dbReference type="Pfam" id="PF03473">
    <property type="entry name" value="MOSC"/>
    <property type="match status" value="1"/>
</dbReference>
<reference evidence="2 3" key="1">
    <citation type="submission" date="2024-09" db="EMBL/GenBank/DDBJ databases">
        <authorList>
            <person name="Sun Q."/>
            <person name="Mori K."/>
        </authorList>
    </citation>
    <scope>NUCLEOTIDE SEQUENCE [LARGE SCALE GENOMIC DNA]</scope>
    <source>
        <strain evidence="2 3">KCTC 23279</strain>
    </source>
</reference>
<dbReference type="PANTHER" id="PTHR14237">
    <property type="entry name" value="MOLYBDOPTERIN COFACTOR SULFURASE MOSC"/>
    <property type="match status" value="1"/>
</dbReference>
<gene>
    <name evidence="2" type="ORF">ACFFJ6_15805</name>
</gene>
<evidence type="ECO:0000313" key="2">
    <source>
        <dbReference type="EMBL" id="MFC0241955.1"/>
    </source>
</evidence>
<dbReference type="EMBL" id="JBHLWM010000005">
    <property type="protein sequence ID" value="MFC0241955.1"/>
    <property type="molecule type" value="Genomic_DNA"/>
</dbReference>
<proteinExistence type="predicted"/>
<dbReference type="InterPro" id="IPR011037">
    <property type="entry name" value="Pyrv_Knase-like_insert_dom_sf"/>
</dbReference>
<organism evidence="2 3">
    <name type="scientific">Rhodopseudomonas telluris</name>
    <dbReference type="NCBI Taxonomy" id="644215"/>
    <lineage>
        <taxon>Bacteria</taxon>
        <taxon>Pseudomonadati</taxon>
        <taxon>Pseudomonadota</taxon>
        <taxon>Alphaproteobacteria</taxon>
        <taxon>Hyphomicrobiales</taxon>
        <taxon>Nitrobacteraceae</taxon>
        <taxon>Rhodopseudomonas</taxon>
    </lineage>
</organism>
<name>A0ABV6EUR8_9BRAD</name>
<comment type="caution">
    <text evidence="2">The sequence shown here is derived from an EMBL/GenBank/DDBJ whole genome shotgun (WGS) entry which is preliminary data.</text>
</comment>
<sequence length="268" mass="29119">MTTISDIYIYPVKSCGGARLTSATITPTGLALDRHWMIVDGDGMFVTQREQPRLALLRPTLHDGGVTLTAEGYDPLDLSTNEVEGNVDVVIFGETIPARGVGPATDDWISDYLGAPHRVVAQEPSFLRKGGVQYPSRDDAPTSFVDNFGVLVVSQASLDDLNRRMDTPLPVNRFRPNIVVSGVAAYDEDFFATASAGAVELRFVDLCYRCNLTTIDQDAAEFGAEPLATLTAYRKTEPGVKFGNYAAIAKGFGDRLEVGQQLNVTFNF</sequence>